<comment type="caution">
    <text evidence="1">The sequence shown here is derived from an EMBL/GenBank/DDBJ whole genome shotgun (WGS) entry which is preliminary data.</text>
</comment>
<organism evidence="1 2">
    <name type="scientific">Smallanthus sonchifolius</name>
    <dbReference type="NCBI Taxonomy" id="185202"/>
    <lineage>
        <taxon>Eukaryota</taxon>
        <taxon>Viridiplantae</taxon>
        <taxon>Streptophyta</taxon>
        <taxon>Embryophyta</taxon>
        <taxon>Tracheophyta</taxon>
        <taxon>Spermatophyta</taxon>
        <taxon>Magnoliopsida</taxon>
        <taxon>eudicotyledons</taxon>
        <taxon>Gunneridae</taxon>
        <taxon>Pentapetalae</taxon>
        <taxon>asterids</taxon>
        <taxon>campanulids</taxon>
        <taxon>Asterales</taxon>
        <taxon>Asteraceae</taxon>
        <taxon>Asteroideae</taxon>
        <taxon>Heliantheae alliance</taxon>
        <taxon>Millerieae</taxon>
        <taxon>Smallanthus</taxon>
    </lineage>
</organism>
<keyword evidence="2" id="KW-1185">Reference proteome</keyword>
<dbReference type="EMBL" id="CM042022">
    <property type="protein sequence ID" value="KAI3816489.1"/>
    <property type="molecule type" value="Genomic_DNA"/>
</dbReference>
<name>A0ACB9J7J3_9ASTR</name>
<reference evidence="1 2" key="2">
    <citation type="journal article" date="2022" name="Mol. Ecol. Resour.">
        <title>The genomes of chicory, endive, great burdock and yacon provide insights into Asteraceae paleo-polyploidization history and plant inulin production.</title>
        <authorList>
            <person name="Fan W."/>
            <person name="Wang S."/>
            <person name="Wang H."/>
            <person name="Wang A."/>
            <person name="Jiang F."/>
            <person name="Liu H."/>
            <person name="Zhao H."/>
            <person name="Xu D."/>
            <person name="Zhang Y."/>
        </authorList>
    </citation>
    <scope>NUCLEOTIDE SEQUENCE [LARGE SCALE GENOMIC DNA]</scope>
    <source>
        <strain evidence="2">cv. Yunnan</strain>
        <tissue evidence="1">Leaves</tissue>
    </source>
</reference>
<sequence>MEVDNCDGGVGYSIRVWCEGGVVLVDGGGEGSLIVATERGGVSSSEGSPMVVVVVLVGEGRSEVAIGRNCRFGLREMKRGSDN</sequence>
<protein>
    <submittedName>
        <fullName evidence="1">Uncharacterized protein</fullName>
    </submittedName>
</protein>
<evidence type="ECO:0000313" key="2">
    <source>
        <dbReference type="Proteomes" id="UP001056120"/>
    </source>
</evidence>
<dbReference type="Proteomes" id="UP001056120">
    <property type="component" value="Linkage Group LG05"/>
</dbReference>
<evidence type="ECO:0000313" key="1">
    <source>
        <dbReference type="EMBL" id="KAI3816489.1"/>
    </source>
</evidence>
<reference evidence="2" key="1">
    <citation type="journal article" date="2022" name="Mol. Ecol. Resour.">
        <title>The genomes of chicory, endive, great burdock and yacon provide insights into Asteraceae palaeo-polyploidization history and plant inulin production.</title>
        <authorList>
            <person name="Fan W."/>
            <person name="Wang S."/>
            <person name="Wang H."/>
            <person name="Wang A."/>
            <person name="Jiang F."/>
            <person name="Liu H."/>
            <person name="Zhao H."/>
            <person name="Xu D."/>
            <person name="Zhang Y."/>
        </authorList>
    </citation>
    <scope>NUCLEOTIDE SEQUENCE [LARGE SCALE GENOMIC DNA]</scope>
    <source>
        <strain evidence="2">cv. Yunnan</strain>
    </source>
</reference>
<accession>A0ACB9J7J3</accession>
<proteinExistence type="predicted"/>
<gene>
    <name evidence="1" type="ORF">L1987_16187</name>
</gene>